<dbReference type="EMBL" id="AWWV01010085">
    <property type="protein sequence ID" value="OMO81772.1"/>
    <property type="molecule type" value="Genomic_DNA"/>
</dbReference>
<keyword evidence="3" id="KW-1185">Reference proteome</keyword>
<evidence type="ECO:0000313" key="3">
    <source>
        <dbReference type="Proteomes" id="UP000188268"/>
    </source>
</evidence>
<dbReference type="Proteomes" id="UP000188268">
    <property type="component" value="Unassembled WGS sequence"/>
</dbReference>
<name>A0A1R3IGR0_COCAP</name>
<feature type="compositionally biased region" description="Basic and acidic residues" evidence="1">
    <location>
        <begin position="52"/>
        <end position="62"/>
    </location>
</feature>
<dbReference type="AlphaFoldDB" id="A0A1R3IGR0"/>
<evidence type="ECO:0000256" key="1">
    <source>
        <dbReference type="SAM" id="MobiDB-lite"/>
    </source>
</evidence>
<proteinExistence type="predicted"/>
<feature type="region of interest" description="Disordered" evidence="1">
    <location>
        <begin position="52"/>
        <end position="73"/>
    </location>
</feature>
<evidence type="ECO:0000313" key="2">
    <source>
        <dbReference type="EMBL" id="OMO81772.1"/>
    </source>
</evidence>
<dbReference type="Gramene" id="OMO81772">
    <property type="protein sequence ID" value="OMO81772"/>
    <property type="gene ID" value="CCACVL1_12225"/>
</dbReference>
<sequence length="73" mass="8497">MAQKRQKTVLVSREKSAKRKPKIKRGKESEYVIARPAGNVQNFTTIRKLKEDTRKMRHDRVAETSNVQESCQP</sequence>
<comment type="caution">
    <text evidence="2">The sequence shown here is derived from an EMBL/GenBank/DDBJ whole genome shotgun (WGS) entry which is preliminary data.</text>
</comment>
<accession>A0A1R3IGR0</accession>
<reference evidence="2 3" key="1">
    <citation type="submission" date="2013-09" db="EMBL/GenBank/DDBJ databases">
        <title>Corchorus capsularis genome sequencing.</title>
        <authorList>
            <person name="Alam M."/>
            <person name="Haque M.S."/>
            <person name="Islam M.S."/>
            <person name="Emdad E.M."/>
            <person name="Islam M.M."/>
            <person name="Ahmed B."/>
            <person name="Halim A."/>
            <person name="Hossen Q.M.M."/>
            <person name="Hossain M.Z."/>
            <person name="Ahmed R."/>
            <person name="Khan M.M."/>
            <person name="Islam R."/>
            <person name="Rashid M.M."/>
            <person name="Khan S.A."/>
            <person name="Rahman M.S."/>
            <person name="Alam M."/>
        </authorList>
    </citation>
    <scope>NUCLEOTIDE SEQUENCE [LARGE SCALE GENOMIC DNA]</scope>
    <source>
        <strain evidence="3">cv. CVL-1</strain>
        <tissue evidence="2">Whole seedling</tissue>
    </source>
</reference>
<gene>
    <name evidence="2" type="ORF">CCACVL1_12225</name>
</gene>
<feature type="compositionally biased region" description="Basic residues" evidence="1">
    <location>
        <begin position="16"/>
        <end position="25"/>
    </location>
</feature>
<feature type="region of interest" description="Disordered" evidence="1">
    <location>
        <begin position="1"/>
        <end position="26"/>
    </location>
</feature>
<organism evidence="2 3">
    <name type="scientific">Corchorus capsularis</name>
    <name type="common">Jute</name>
    <dbReference type="NCBI Taxonomy" id="210143"/>
    <lineage>
        <taxon>Eukaryota</taxon>
        <taxon>Viridiplantae</taxon>
        <taxon>Streptophyta</taxon>
        <taxon>Embryophyta</taxon>
        <taxon>Tracheophyta</taxon>
        <taxon>Spermatophyta</taxon>
        <taxon>Magnoliopsida</taxon>
        <taxon>eudicotyledons</taxon>
        <taxon>Gunneridae</taxon>
        <taxon>Pentapetalae</taxon>
        <taxon>rosids</taxon>
        <taxon>malvids</taxon>
        <taxon>Malvales</taxon>
        <taxon>Malvaceae</taxon>
        <taxon>Grewioideae</taxon>
        <taxon>Apeibeae</taxon>
        <taxon>Corchorus</taxon>
    </lineage>
</organism>
<protein>
    <submittedName>
        <fullName evidence="2">Uncharacterized protein</fullName>
    </submittedName>
</protein>
<feature type="compositionally biased region" description="Polar residues" evidence="1">
    <location>
        <begin position="63"/>
        <end position="73"/>
    </location>
</feature>